<dbReference type="AlphaFoldDB" id="A0AAV0GUA1"/>
<protein>
    <submittedName>
        <fullName evidence="2">Uncharacterized protein</fullName>
    </submittedName>
</protein>
<accession>A0AAV0GUA1</accession>
<keyword evidence="3" id="KW-1185">Reference proteome</keyword>
<evidence type="ECO:0000313" key="3">
    <source>
        <dbReference type="Proteomes" id="UP001154282"/>
    </source>
</evidence>
<feature type="region of interest" description="Disordered" evidence="1">
    <location>
        <begin position="56"/>
        <end position="78"/>
    </location>
</feature>
<evidence type="ECO:0000313" key="2">
    <source>
        <dbReference type="EMBL" id="CAI0376620.1"/>
    </source>
</evidence>
<comment type="caution">
    <text evidence="2">The sequence shown here is derived from an EMBL/GenBank/DDBJ whole genome shotgun (WGS) entry which is preliminary data.</text>
</comment>
<organism evidence="2 3">
    <name type="scientific">Linum tenue</name>
    <dbReference type="NCBI Taxonomy" id="586396"/>
    <lineage>
        <taxon>Eukaryota</taxon>
        <taxon>Viridiplantae</taxon>
        <taxon>Streptophyta</taxon>
        <taxon>Embryophyta</taxon>
        <taxon>Tracheophyta</taxon>
        <taxon>Spermatophyta</taxon>
        <taxon>Magnoliopsida</taxon>
        <taxon>eudicotyledons</taxon>
        <taxon>Gunneridae</taxon>
        <taxon>Pentapetalae</taxon>
        <taxon>rosids</taxon>
        <taxon>fabids</taxon>
        <taxon>Malpighiales</taxon>
        <taxon>Linaceae</taxon>
        <taxon>Linum</taxon>
    </lineage>
</organism>
<evidence type="ECO:0000256" key="1">
    <source>
        <dbReference type="SAM" id="MobiDB-lite"/>
    </source>
</evidence>
<name>A0AAV0GUA1_9ROSI</name>
<proteinExistence type="predicted"/>
<gene>
    <name evidence="2" type="ORF">LITE_LOCUS1107</name>
</gene>
<reference evidence="2" key="1">
    <citation type="submission" date="2022-08" db="EMBL/GenBank/DDBJ databases">
        <authorList>
            <person name="Gutierrez-Valencia J."/>
        </authorList>
    </citation>
    <scope>NUCLEOTIDE SEQUENCE</scope>
</reference>
<sequence>MENNPMPTSMEAIPLHVPLISPQHQHPRRPVLLVHPPQSRSGLLPILHRHGLCRGSPGLHRRSGHLPESPERHPLPHPPVLGPAPLRTLWNARRGVHPAVEPLAGHPGLVVRDGRGVRVEGGLEGPVDPDDRAEHEVVPVGDRGHVLRAADVHRQLGVAVVQVGRRVDASLVWGDPNRVREPVGGGSVEEWVAVGDIGFGFSCTEPGFGG</sequence>
<dbReference type="EMBL" id="CAMGYJ010000002">
    <property type="protein sequence ID" value="CAI0376620.1"/>
    <property type="molecule type" value="Genomic_DNA"/>
</dbReference>
<dbReference type="Proteomes" id="UP001154282">
    <property type="component" value="Unassembled WGS sequence"/>
</dbReference>